<proteinExistence type="predicted"/>
<gene>
    <name evidence="1" type="ordered locus">PMM1865</name>
</gene>
<sequence length="69" mass="8328">MNSPTNWEFFKQDQDKIICVHICTEDLDGIAISINNWWKRRYPNYKIRVVSKNEFEQIKNATELPQQQN</sequence>
<dbReference type="EMBL" id="BX548174">
    <property type="protein sequence ID" value="CAP16369.1"/>
    <property type="molecule type" value="Genomic_DNA"/>
</dbReference>
<dbReference type="KEGG" id="pmm:PMM1865"/>
<name>A8WI84_PROMP</name>
<organism evidence="1 2">
    <name type="scientific">Prochlorococcus marinus subsp. pastoris (strain CCMP1986 / NIES-2087 / MED4)</name>
    <dbReference type="NCBI Taxonomy" id="59919"/>
    <lineage>
        <taxon>Bacteria</taxon>
        <taxon>Bacillati</taxon>
        <taxon>Cyanobacteriota</taxon>
        <taxon>Cyanophyceae</taxon>
        <taxon>Synechococcales</taxon>
        <taxon>Prochlorococcaceae</taxon>
        <taxon>Prochlorococcus</taxon>
    </lineage>
</organism>
<dbReference type="STRING" id="59919.PMM1865"/>
<evidence type="ECO:0000313" key="2">
    <source>
        <dbReference type="Proteomes" id="UP000001026"/>
    </source>
</evidence>
<evidence type="ECO:0000313" key="1">
    <source>
        <dbReference type="EMBL" id="CAP16369.1"/>
    </source>
</evidence>
<dbReference type="RefSeq" id="WP_036930837.1">
    <property type="nucleotide sequence ID" value="NC_005072.1"/>
</dbReference>
<dbReference type="AlphaFoldDB" id="A8WI84"/>
<dbReference type="Proteomes" id="UP000001026">
    <property type="component" value="Chromosome"/>
</dbReference>
<accession>A8WI84</accession>
<reference evidence="1 2" key="1">
    <citation type="journal article" date="2003" name="Nature">
        <title>Genome divergence in two Prochlorococcus ecotypes reflects oceanic niche differentiation.</title>
        <authorList>
            <person name="Rocap G."/>
            <person name="Larimer F.W."/>
            <person name="Lamerdin J.E."/>
            <person name="Malfatti S."/>
            <person name="Chain P."/>
            <person name="Ahlgren N.A."/>
            <person name="Arellano A."/>
            <person name="Coleman M."/>
            <person name="Hauser L."/>
            <person name="Hess W.R."/>
            <person name="Johnson Z.I."/>
            <person name="Land M.L."/>
            <person name="Lindell D."/>
            <person name="Post A.F."/>
            <person name="Regala W."/>
            <person name="Shah M."/>
            <person name="Shaw S.L."/>
            <person name="Steglich C."/>
            <person name="Sullivan M.B."/>
            <person name="Ting C.S."/>
            <person name="Tolonen A."/>
            <person name="Webb E.A."/>
            <person name="Zinser E.R."/>
            <person name="Chisholm S.W."/>
        </authorList>
    </citation>
    <scope>NUCLEOTIDE SEQUENCE [LARGE SCALE GENOMIC DNA]</scope>
    <source>
        <strain evidence="2">CCMP1986 / NIES-2087 / MED4</strain>
    </source>
</reference>
<protein>
    <submittedName>
        <fullName evidence="1">Uncharacterized protein</fullName>
    </submittedName>
</protein>
<dbReference type="HOGENOM" id="CLU_2864243_0_0_3"/>
<dbReference type="OrthoDB" id="541312at2"/>